<evidence type="ECO:0000256" key="2">
    <source>
        <dbReference type="ARBA" id="ARBA00022630"/>
    </source>
</evidence>
<organism evidence="7 8">
    <name type="scientific">Planosporangium thailandense</name>
    <dbReference type="NCBI Taxonomy" id="765197"/>
    <lineage>
        <taxon>Bacteria</taxon>
        <taxon>Bacillati</taxon>
        <taxon>Actinomycetota</taxon>
        <taxon>Actinomycetes</taxon>
        <taxon>Micromonosporales</taxon>
        <taxon>Micromonosporaceae</taxon>
        <taxon>Planosporangium</taxon>
    </lineage>
</organism>
<keyword evidence="8" id="KW-1185">Reference proteome</keyword>
<dbReference type="EMBL" id="JAATVY010000026">
    <property type="protein sequence ID" value="NJC73189.1"/>
    <property type="molecule type" value="Genomic_DNA"/>
</dbReference>
<dbReference type="PANTHER" id="PTHR43706:SF45">
    <property type="entry name" value="NADH DEHYDROGENASE-LIKE PROTEIN RV1812C"/>
    <property type="match status" value="1"/>
</dbReference>
<keyword evidence="3" id="KW-0274">FAD</keyword>
<reference evidence="7 8" key="1">
    <citation type="submission" date="2020-03" db="EMBL/GenBank/DDBJ databases">
        <title>WGS of the type strain of Planosporangium spp.</title>
        <authorList>
            <person name="Thawai C."/>
        </authorList>
    </citation>
    <scope>NUCLEOTIDE SEQUENCE [LARGE SCALE GENOMIC DNA]</scope>
    <source>
        <strain evidence="7 8">TBRC 5610</strain>
    </source>
</reference>
<feature type="domain" description="FAD/NAD(P)-binding" evidence="6">
    <location>
        <begin position="5"/>
        <end position="327"/>
    </location>
</feature>
<comment type="caution">
    <text evidence="7">The sequence shown here is derived from an EMBL/GenBank/DDBJ whole genome shotgun (WGS) entry which is preliminary data.</text>
</comment>
<dbReference type="Proteomes" id="UP000722989">
    <property type="component" value="Unassembled WGS sequence"/>
</dbReference>
<dbReference type="InterPro" id="IPR036188">
    <property type="entry name" value="FAD/NAD-bd_sf"/>
</dbReference>
<dbReference type="Gene3D" id="3.50.50.100">
    <property type="match status" value="1"/>
</dbReference>
<sequence length="434" mass="47545">MARPRIVIVGAGFAGYYAARTLSRLARGRADVVIINPTDYFLYVPLLPEVAVGLLEPRRVTVSVPDTLPDVRLILGEVDDVDLAERRVRWVNPEGRRHEMGYHRLVLAAGSVNKLLPIPGVTEHAHGFRNLPEALYLRDHVTRQVEMADTTDDPDDRRARTTFVVVGAGYTGTEVTAQGVLYTDLLYRRHPNLAECRPRWLLLDIAPRILPELDERMSRAAERVLRDRGVDVRPGVSVEEATHEGVRLTDGSFVATRSLVWCVGVRPDPLIQTLGLRTARGRMVVDEYLNVPGHPDVYACGDAAAVPDPARPGEYTPMTAQHAERQGKLVARNIAASYGIGQRRAYTYRALGFVVDLGGRDAVANPFHVPLSGLPAKLITSGYHLLALPAGRARVAASWALNALQPRQTVQLGVIAAHEVPLETTPAQVAATGR</sequence>
<protein>
    <submittedName>
        <fullName evidence="7">NAD(P)/FAD-dependent oxidoreductase</fullName>
    </submittedName>
</protein>
<comment type="similarity">
    <text evidence="1">Belongs to the NADH dehydrogenase family.</text>
</comment>
<dbReference type="SUPFAM" id="SSF51905">
    <property type="entry name" value="FAD/NAD(P)-binding domain"/>
    <property type="match status" value="1"/>
</dbReference>
<dbReference type="RefSeq" id="WP_167928091.1">
    <property type="nucleotide sequence ID" value="NZ_JAATVY010000026.1"/>
</dbReference>
<keyword evidence="5" id="KW-0520">NAD</keyword>
<dbReference type="Pfam" id="PF07992">
    <property type="entry name" value="Pyr_redox_2"/>
    <property type="match status" value="1"/>
</dbReference>
<dbReference type="PRINTS" id="PR00411">
    <property type="entry name" value="PNDRDTASEI"/>
</dbReference>
<proteinExistence type="inferred from homology"/>
<evidence type="ECO:0000259" key="6">
    <source>
        <dbReference type="Pfam" id="PF07992"/>
    </source>
</evidence>
<dbReference type="InterPro" id="IPR023753">
    <property type="entry name" value="FAD/NAD-binding_dom"/>
</dbReference>
<evidence type="ECO:0000256" key="1">
    <source>
        <dbReference type="ARBA" id="ARBA00005272"/>
    </source>
</evidence>
<evidence type="ECO:0000313" key="7">
    <source>
        <dbReference type="EMBL" id="NJC73189.1"/>
    </source>
</evidence>
<dbReference type="InterPro" id="IPR045024">
    <property type="entry name" value="NDH-2"/>
</dbReference>
<keyword evidence="2" id="KW-0285">Flavoprotein</keyword>
<evidence type="ECO:0000313" key="8">
    <source>
        <dbReference type="Proteomes" id="UP000722989"/>
    </source>
</evidence>
<keyword evidence="4" id="KW-0560">Oxidoreductase</keyword>
<dbReference type="PRINTS" id="PR00368">
    <property type="entry name" value="FADPNR"/>
</dbReference>
<name>A0ABX0Y7D1_9ACTN</name>
<accession>A0ABX0Y7D1</accession>
<dbReference type="PANTHER" id="PTHR43706">
    <property type="entry name" value="NADH DEHYDROGENASE"/>
    <property type="match status" value="1"/>
</dbReference>
<evidence type="ECO:0000256" key="5">
    <source>
        <dbReference type="ARBA" id="ARBA00023027"/>
    </source>
</evidence>
<evidence type="ECO:0000256" key="3">
    <source>
        <dbReference type="ARBA" id="ARBA00022827"/>
    </source>
</evidence>
<evidence type="ECO:0000256" key="4">
    <source>
        <dbReference type="ARBA" id="ARBA00023002"/>
    </source>
</evidence>
<gene>
    <name evidence="7" type="ORF">HC031_26225</name>
</gene>